<evidence type="ECO:0000313" key="5">
    <source>
        <dbReference type="Proteomes" id="UP001651050"/>
    </source>
</evidence>
<evidence type="ECO:0000313" key="4">
    <source>
        <dbReference type="EMBL" id="MCK9794437.1"/>
    </source>
</evidence>
<keyword evidence="5" id="KW-1185">Reference proteome</keyword>
<keyword evidence="2" id="KW-0732">Signal</keyword>
<dbReference type="InterPro" id="IPR001466">
    <property type="entry name" value="Beta-lactam-related"/>
</dbReference>
<dbReference type="PANTHER" id="PTHR46825:SF7">
    <property type="entry name" value="D-ALANYL-D-ALANINE CARBOXYPEPTIDASE"/>
    <property type="match status" value="1"/>
</dbReference>
<dbReference type="EMBL" id="JALQCY010000003">
    <property type="protein sequence ID" value="MCK9794437.1"/>
    <property type="molecule type" value="Genomic_DNA"/>
</dbReference>
<gene>
    <name evidence="4" type="ORF">M1843_11840</name>
</gene>
<dbReference type="PANTHER" id="PTHR46825">
    <property type="entry name" value="D-ALANYL-D-ALANINE-CARBOXYPEPTIDASE/ENDOPEPTIDASE AMPH"/>
    <property type="match status" value="1"/>
</dbReference>
<dbReference type="InterPro" id="IPR012338">
    <property type="entry name" value="Beta-lactam/transpept-like"/>
</dbReference>
<name>A0ABT0J4L3_9MICO</name>
<comment type="caution">
    <text evidence="4">The sequence shown here is derived from an EMBL/GenBank/DDBJ whole genome shotgun (WGS) entry which is preliminary data.</text>
</comment>
<proteinExistence type="predicted"/>
<feature type="signal peptide" evidence="2">
    <location>
        <begin position="1"/>
        <end position="26"/>
    </location>
</feature>
<dbReference type="Pfam" id="PF00144">
    <property type="entry name" value="Beta-lactamase"/>
    <property type="match status" value="1"/>
</dbReference>
<dbReference type="Proteomes" id="UP001651050">
    <property type="component" value="Unassembled WGS sequence"/>
</dbReference>
<evidence type="ECO:0000256" key="1">
    <source>
        <dbReference type="SAM" id="MobiDB-lite"/>
    </source>
</evidence>
<sequence>MRTTLTVTTAAALALPLGLGAGAASADEPAPSAPPVAALDEHRSSVAQAVADAVAEAQRQARARTFGAPSESGAQHDVKAALDQALADTAAGVPVGVVGRVDAPGLHWSGADGTRRLDGRGPAHAQDRFRAASNTKMMVSTLVLQEFERGTWTLDTPVVEVVPAAAAVVPDPYEDDVTLELLLTHRSGLPDHLGPLTGNRMTDPEDVDEFFEVLGEEYRKADHLAAMDDQPWLFEPGTDVSYSNAGYVLLGLALERATGQDVERLLERRIFAEAGMRHSAFPDDPGARGPFLREAAYTGNVGAGWYPLDGFDPSLFGAAGAVTSTTADLQRFTEALVTGDLLEPETVTDVLTPRTTGSAVLPDYGLGVYRLPDPCQEGAWLYGHDGASYGTLSITLTSPDADRQVTVALTGRDLTTLESDLTTALVPALLATC</sequence>
<organism evidence="4 5">
    <name type="scientific">Isoptericola peretonis</name>
    <dbReference type="NCBI Taxonomy" id="2918523"/>
    <lineage>
        <taxon>Bacteria</taxon>
        <taxon>Bacillati</taxon>
        <taxon>Actinomycetota</taxon>
        <taxon>Actinomycetes</taxon>
        <taxon>Micrococcales</taxon>
        <taxon>Promicromonosporaceae</taxon>
        <taxon>Isoptericola</taxon>
    </lineage>
</organism>
<dbReference type="Gene3D" id="3.40.710.10">
    <property type="entry name" value="DD-peptidase/beta-lactamase superfamily"/>
    <property type="match status" value="1"/>
</dbReference>
<feature type="domain" description="Beta-lactamase-related" evidence="3">
    <location>
        <begin position="100"/>
        <end position="414"/>
    </location>
</feature>
<protein>
    <submittedName>
        <fullName evidence="4">Beta-lactamase family protein</fullName>
    </submittedName>
</protein>
<dbReference type="SUPFAM" id="SSF56601">
    <property type="entry name" value="beta-lactamase/transpeptidase-like"/>
    <property type="match status" value="1"/>
</dbReference>
<feature type="region of interest" description="Disordered" evidence="1">
    <location>
        <begin position="22"/>
        <end position="43"/>
    </location>
</feature>
<dbReference type="InterPro" id="IPR050491">
    <property type="entry name" value="AmpC-like"/>
</dbReference>
<reference evidence="4 5" key="1">
    <citation type="submission" date="2022-02" db="EMBL/GenBank/DDBJ databases">
        <title>The car tank lid bacteriome: a reservoir of bacteria with potential in bioremediation of fuel.</title>
        <authorList>
            <person name="Vidal-Verdu A."/>
            <person name="Gomez-Martinez D."/>
            <person name="Latorre-Perez A."/>
            <person name="Pereto J."/>
            <person name="Porcar M."/>
        </authorList>
    </citation>
    <scope>NUCLEOTIDE SEQUENCE [LARGE SCALE GENOMIC DNA]</scope>
    <source>
        <strain evidence="4 5">4D.3</strain>
    </source>
</reference>
<evidence type="ECO:0000256" key="2">
    <source>
        <dbReference type="SAM" id="SignalP"/>
    </source>
</evidence>
<feature type="chain" id="PRO_5046821026" evidence="2">
    <location>
        <begin position="27"/>
        <end position="433"/>
    </location>
</feature>
<evidence type="ECO:0000259" key="3">
    <source>
        <dbReference type="Pfam" id="PF00144"/>
    </source>
</evidence>
<dbReference type="RefSeq" id="WP_416344278.1">
    <property type="nucleotide sequence ID" value="NZ_JALQCY010000003.1"/>
</dbReference>
<accession>A0ABT0J4L3</accession>
<feature type="compositionally biased region" description="Low complexity" evidence="1">
    <location>
        <begin position="22"/>
        <end position="38"/>
    </location>
</feature>